<dbReference type="Pfam" id="PF04245">
    <property type="entry name" value="NA37"/>
    <property type="match status" value="1"/>
</dbReference>
<comment type="caution">
    <text evidence="4">The sequence shown here is derived from an EMBL/GenBank/DDBJ whole genome shotgun (WGS) entry which is preliminary data.</text>
</comment>
<keyword evidence="5" id="KW-1185">Reference proteome</keyword>
<organism evidence="4 5">
    <name type="scientific">Vibrio diazotrophicus</name>
    <dbReference type="NCBI Taxonomy" id="685"/>
    <lineage>
        <taxon>Bacteria</taxon>
        <taxon>Pseudomonadati</taxon>
        <taxon>Pseudomonadota</taxon>
        <taxon>Gammaproteobacteria</taxon>
        <taxon>Vibrionales</taxon>
        <taxon>Vibrionaceae</taxon>
        <taxon>Vibrio</taxon>
    </lineage>
</organism>
<evidence type="ECO:0000313" key="5">
    <source>
        <dbReference type="Proteomes" id="UP000236547"/>
    </source>
</evidence>
<keyword evidence="3" id="KW-0963">Cytoplasm</keyword>
<evidence type="ECO:0000256" key="1">
    <source>
        <dbReference type="ARBA" id="ARBA00004453"/>
    </source>
</evidence>
<dbReference type="EMBL" id="POSM01000026">
    <property type="protein sequence ID" value="PNH99575.1"/>
    <property type="molecule type" value="Genomic_DNA"/>
</dbReference>
<comment type="similarity">
    <text evidence="2">Belongs to the YejK family.</text>
</comment>
<dbReference type="RefSeq" id="WP_102969107.1">
    <property type="nucleotide sequence ID" value="NZ_POSM01000026.1"/>
</dbReference>
<dbReference type="InterPro" id="IPR007358">
    <property type="entry name" value="Nucleoid_associated_NdpA"/>
</dbReference>
<evidence type="ECO:0000256" key="3">
    <source>
        <dbReference type="ARBA" id="ARBA00022490"/>
    </source>
</evidence>
<dbReference type="PANTHER" id="PTHR38772:SF1">
    <property type="entry name" value="NUCLEOID-ASSOCIATED PROTEIN YEJK"/>
    <property type="match status" value="1"/>
</dbReference>
<protein>
    <submittedName>
        <fullName evidence="4">Nucleoid-associated protein YejK</fullName>
    </submittedName>
</protein>
<evidence type="ECO:0000256" key="2">
    <source>
        <dbReference type="ARBA" id="ARBA00009035"/>
    </source>
</evidence>
<proteinExistence type="inferred from homology"/>
<dbReference type="PANTHER" id="PTHR38772">
    <property type="match status" value="1"/>
</dbReference>
<dbReference type="NCBIfam" id="NF001557">
    <property type="entry name" value="PRK00378.1"/>
    <property type="match status" value="1"/>
</dbReference>
<gene>
    <name evidence="4" type="ORF">C1O25_16045</name>
</gene>
<name>A0ABX4W9V3_VIBDI</name>
<sequence>MSFQLNEISMFNLVKNEQDELCIHFPTSQSDVTTRTVALVTSIHRMYNDKANKGWGYFQEGSDLGSWVNNALLEKIALFVDLTVSNAQRLVQELSKYPFADTGLLVFAHYQSLATDYLMVCIVPFVNGMRVDEQQIDIHPTNYIDVCKVTIAARIDLTALATGSAANRYVSYLKGRAGRGVSDFFFDFLGIEEGLDTKIENIKLKQAIEDFISSGDNDKEESYAVRKQAKEFAFDAANSGEDFVVKELSNEMAVINGSTFAEFVADNGYDLAESFPANKKTVKALVEFQGSGGGIKISFDRQLLSERVFYDTETDTLIIKGTPPNLRYQLTRGQQ</sequence>
<comment type="subcellular location">
    <subcellularLocation>
        <location evidence="1">Cytoplasm</location>
        <location evidence="1">Nucleoid</location>
    </subcellularLocation>
</comment>
<dbReference type="Proteomes" id="UP000236547">
    <property type="component" value="Unassembled WGS sequence"/>
</dbReference>
<accession>A0ABX4W9V3</accession>
<evidence type="ECO:0000313" key="4">
    <source>
        <dbReference type="EMBL" id="PNH99575.1"/>
    </source>
</evidence>
<reference evidence="4 5" key="1">
    <citation type="submission" date="2018-01" db="EMBL/GenBank/DDBJ databases">
        <title>Draft genome sequences of six Vibrio diazotrophicus strains isolated from deep-sea sediments of the Baltic Sea.</title>
        <authorList>
            <person name="Castillo D."/>
            <person name="Vandieken V."/>
            <person name="Chiang O."/>
            <person name="Middelboe M."/>
        </authorList>
    </citation>
    <scope>NUCLEOTIDE SEQUENCE [LARGE SCALE GENOMIC DNA]</scope>
    <source>
        <strain evidence="4 5">65.10M</strain>
    </source>
</reference>